<feature type="transmembrane region" description="Helical" evidence="2">
    <location>
        <begin position="149"/>
        <end position="172"/>
    </location>
</feature>
<keyword evidence="4" id="KW-1185">Reference proteome</keyword>
<keyword evidence="2" id="KW-1133">Transmembrane helix</keyword>
<comment type="caution">
    <text evidence="3">The sequence shown here is derived from an EMBL/GenBank/DDBJ whole genome shotgun (WGS) entry which is preliminary data.</text>
</comment>
<dbReference type="EMBL" id="JBBWRZ010000001">
    <property type="protein sequence ID" value="KAK8246870.1"/>
    <property type="molecule type" value="Genomic_DNA"/>
</dbReference>
<feature type="region of interest" description="Disordered" evidence="1">
    <location>
        <begin position="179"/>
        <end position="219"/>
    </location>
</feature>
<organism evidence="3 4">
    <name type="scientific">Phyllosticta capitalensis</name>
    <dbReference type="NCBI Taxonomy" id="121624"/>
    <lineage>
        <taxon>Eukaryota</taxon>
        <taxon>Fungi</taxon>
        <taxon>Dikarya</taxon>
        <taxon>Ascomycota</taxon>
        <taxon>Pezizomycotina</taxon>
        <taxon>Dothideomycetes</taxon>
        <taxon>Dothideomycetes incertae sedis</taxon>
        <taxon>Botryosphaeriales</taxon>
        <taxon>Phyllostictaceae</taxon>
        <taxon>Phyllosticta</taxon>
    </lineage>
</organism>
<keyword evidence="2" id="KW-0812">Transmembrane</keyword>
<evidence type="ECO:0000313" key="3">
    <source>
        <dbReference type="EMBL" id="KAK8246870.1"/>
    </source>
</evidence>
<protein>
    <submittedName>
        <fullName evidence="3">Uncharacterized protein</fullName>
    </submittedName>
</protein>
<sequence length="219" mass="22748">MSLKTLFARDDFGFACPDGGEWYSCGNGTRFVGCCTKDPCNDVGCGDGTLKKATFDTSRYGEFADAECSSGEFYTCTGTTPAFWGCCKTKACNGTGCPQDQLAAAYLGSNAAEVSAYSPTGGPSTTSTSTPSASTSASSSDDNHGTGTIIGAAVGGAIAGALILGTLIFFCLRHRRSKMRAKQAEDEPPSEDIAAVKPELSASDSVRVKKGLRHRKQNP</sequence>
<name>A0ABR1Z3A3_9PEZI</name>
<gene>
    <name evidence="3" type="ORF">HDK90DRAFT_23513</name>
</gene>
<keyword evidence="2" id="KW-0472">Membrane</keyword>
<reference evidence="3 4" key="1">
    <citation type="submission" date="2024-04" db="EMBL/GenBank/DDBJ databases">
        <title>Phyllosticta paracitricarpa is synonymous to the EU quarantine fungus P. citricarpa based on phylogenomic analyses.</title>
        <authorList>
            <consortium name="Lawrence Berkeley National Laboratory"/>
            <person name="Van Ingen-Buijs V.A."/>
            <person name="Van Westerhoven A.C."/>
            <person name="Haridas S."/>
            <person name="Skiadas P."/>
            <person name="Martin F."/>
            <person name="Groenewald J.Z."/>
            <person name="Crous P.W."/>
            <person name="Seidl M.F."/>
        </authorList>
    </citation>
    <scope>NUCLEOTIDE SEQUENCE [LARGE SCALE GENOMIC DNA]</scope>
    <source>
        <strain evidence="3 4">CBS 123374</strain>
    </source>
</reference>
<evidence type="ECO:0000313" key="4">
    <source>
        <dbReference type="Proteomes" id="UP001492380"/>
    </source>
</evidence>
<evidence type="ECO:0000256" key="1">
    <source>
        <dbReference type="SAM" id="MobiDB-lite"/>
    </source>
</evidence>
<feature type="compositionally biased region" description="Basic residues" evidence="1">
    <location>
        <begin position="208"/>
        <end position="219"/>
    </location>
</feature>
<evidence type="ECO:0000256" key="2">
    <source>
        <dbReference type="SAM" id="Phobius"/>
    </source>
</evidence>
<feature type="region of interest" description="Disordered" evidence="1">
    <location>
        <begin position="117"/>
        <end position="144"/>
    </location>
</feature>
<proteinExistence type="predicted"/>
<dbReference type="Proteomes" id="UP001492380">
    <property type="component" value="Unassembled WGS sequence"/>
</dbReference>
<accession>A0ABR1Z3A3</accession>